<name>A0A0B2V043_TOXCA</name>
<dbReference type="STRING" id="6265.A0A0B2V043"/>
<proteinExistence type="inferred from homology"/>
<dbReference type="GO" id="GO:0005737">
    <property type="term" value="C:cytoplasm"/>
    <property type="evidence" value="ECO:0007669"/>
    <property type="project" value="TreeGrafter"/>
</dbReference>
<dbReference type="InterPro" id="IPR045495">
    <property type="entry name" value="PI4K_N"/>
</dbReference>
<keyword evidence="4 8" id="KW-0418">Kinase</keyword>
<dbReference type="InterPro" id="IPR001263">
    <property type="entry name" value="PI3K_accessory_dom"/>
</dbReference>
<evidence type="ECO:0000256" key="1">
    <source>
        <dbReference type="ARBA" id="ARBA00006209"/>
    </source>
</evidence>
<dbReference type="Gene3D" id="3.30.1010.10">
    <property type="entry name" value="Phosphatidylinositol 3-kinase Catalytic Subunit, Chain A, domain 4"/>
    <property type="match status" value="1"/>
</dbReference>
<comment type="similarity">
    <text evidence="1">Belongs to the PI3/PI4-kinase family. Type III PI4K subfamily.</text>
</comment>
<dbReference type="OMA" id="CIFKSGD"/>
<protein>
    <recommendedName>
        <fullName evidence="2">1-phosphatidylinositol 4-kinase</fullName>
        <ecNumber evidence="2">2.7.1.67</ecNumber>
    </recommendedName>
</protein>
<dbReference type="SUPFAM" id="SSF48371">
    <property type="entry name" value="ARM repeat"/>
    <property type="match status" value="2"/>
</dbReference>
<dbReference type="GO" id="GO:0048015">
    <property type="term" value="P:phosphatidylinositol-mediated signaling"/>
    <property type="evidence" value="ECO:0007669"/>
    <property type="project" value="TreeGrafter"/>
</dbReference>
<evidence type="ECO:0000313" key="9">
    <source>
        <dbReference type="Proteomes" id="UP000031036"/>
    </source>
</evidence>
<dbReference type="Pfam" id="PF00613">
    <property type="entry name" value="PI3Ka"/>
    <property type="match status" value="1"/>
</dbReference>
<feature type="domain" description="PI3K/PI4K catalytic" evidence="6">
    <location>
        <begin position="1881"/>
        <end position="2154"/>
    </location>
</feature>
<keyword evidence="3" id="KW-0808">Transferase</keyword>
<dbReference type="Proteomes" id="UP000031036">
    <property type="component" value="Unassembled WGS sequence"/>
</dbReference>
<dbReference type="PROSITE" id="PS51545">
    <property type="entry name" value="PIK_HELICAL"/>
    <property type="match status" value="1"/>
</dbReference>
<dbReference type="SMART" id="SM00145">
    <property type="entry name" value="PI3Ka"/>
    <property type="match status" value="1"/>
</dbReference>
<evidence type="ECO:0000256" key="3">
    <source>
        <dbReference type="ARBA" id="ARBA00022679"/>
    </source>
</evidence>
<dbReference type="FunFam" id="1.10.1070.11:FF:000005">
    <property type="entry name" value="Phosphatidylinositol 4-kinase, catalytic, alpha"/>
    <property type="match status" value="1"/>
</dbReference>
<dbReference type="SMART" id="SM00146">
    <property type="entry name" value="PI3Kc"/>
    <property type="match status" value="1"/>
</dbReference>
<dbReference type="InterPro" id="IPR000403">
    <property type="entry name" value="PI3/4_kinase_cat_dom"/>
</dbReference>
<evidence type="ECO:0000313" key="8">
    <source>
        <dbReference type="EMBL" id="KHN74455.1"/>
    </source>
</evidence>
<dbReference type="Pfam" id="PF19274">
    <property type="entry name" value="PI4K_N"/>
    <property type="match status" value="2"/>
</dbReference>
<dbReference type="PANTHER" id="PTHR10048">
    <property type="entry name" value="PHOSPHATIDYLINOSITOL KINASE"/>
    <property type="match status" value="1"/>
</dbReference>
<dbReference type="PROSITE" id="PS00916">
    <property type="entry name" value="PI3_4_KINASE_2"/>
    <property type="match status" value="1"/>
</dbReference>
<feature type="compositionally biased region" description="Basic and acidic residues" evidence="5">
    <location>
        <begin position="623"/>
        <end position="640"/>
    </location>
</feature>
<dbReference type="GO" id="GO:0005886">
    <property type="term" value="C:plasma membrane"/>
    <property type="evidence" value="ECO:0007669"/>
    <property type="project" value="TreeGrafter"/>
</dbReference>
<accession>A0A0B2V043</accession>
<feature type="region of interest" description="Disordered" evidence="5">
    <location>
        <begin position="623"/>
        <end position="642"/>
    </location>
</feature>
<sequence length="2170" mass="243998">MAIDEDFFFQNLQCSAICLARLDKATLEQVKKRLLVNAADGPERVALNHVMRCRLLATGIYLLYAEGRHVQELVPSLLKAFVSLPQMKWVDDGVANKADRVPVQEQFAFCFNTVLSELAARYADVRDQIVSTQLEVLACCTNTVVDLCEMEQPLLSAKVHLMKMVAFVIGLVRSFARYSGDKESPLISAVYPLPFRLSKRDEPALDESEQPKPVPRGHSSLRLTTDSENWFWNEGATEKGDVSARYRKMFSKHGSSFLNPTMEKDSGSVEFMLKPTELDALSDTVQRLLRKPTTLVMDVHATDVFMAGSIKRFPYKTISECLVLVCVALLRDAVLPYNMLDPNRSLSEKFAKEMNAFVTDLLKRGQEELNAQRTSEDEKMRGGRELVVNRTKMLVVGNSICLQLIIWAALDEIDAEMLSSTIAERMWLHHGHRHVLAHMPLSMMALEVLGDVAVKFPTIATTLIVPALTRFLLEPSPVLSKLATDSNMNAFVTDLLKRGQEELNAQRTSEDEKMRGGRELVVNRTKMLVVGNSICLQLIIWAALDEIDAEMLSSTIAERMWLHHGHRHVLAHMPLSMMALEVLGDVAVKFPTIATTLIVPALTRFLLEPSPVLSKLATDSNLGDRRYGGDSEHREDDPSLRKKHGLESLRSAAIKSMCRALRSAMAVDELCVQACLTTVSTKLFLCSNPDSTHGSSLVLENAIMILGGIGVALVDVKNVPQLVFNVLPSMHRHFFHKQNGREERGGKSQLGLRVGSRSIRKAFWTELKKNKFDGNKVAELIIWTRAECSSKGKVLADVGVLIPKIAALLRRMGTVSSPPMKLRNLFRDFWLYCTVLGFDVADSGLWPGEWYEAVCVIASKSPVLTPHESLRAELLANTAIKNDAVTLMELQEIRNTVVSEMQPSADVIALVNKMEFAQCIYLLSVFRMERMRVLHSSQAEAVHSIFKYLEDRSIRKDKSAMWTCLLSAATVIFSEYLKAAKNLCLDSALERRLEYHAQFLLVMFNHNLKEIRRCADSCLSMLVDTFPHLLWNGRVLSTALQLLEALSINIDNDTECTNSILSLPALEWTIQLQDSLAQRKSVVQDFSQRCKQILHEAIKWAPGSTRSHLVEYVANSNSASNNSFRLTVEAVLKESEGDANEGETAPGASIYLSSLHLRSLYLGQVKGMLAMGKLGESAKAEFRLIERLEGDLDRACETGCDEEMMDAVMKLAALFISLKELNTRLLHTLVSVAARNFTESTMRLCVMSWNWILVARDDIHLSFLREMASCWTSLVQKEAGLFERDPPFVSPLSVQYCSRPKSPFIQPHSVWIDFLCERVNVAKYSSREQLDILEMMFVQSLSLTVGQPAPGLSNAASSPTVLLEPNFVPGNAMMSRSVEAVGVRFRLLNCVLSMIQGDSLSSQLSKNVLRQRVYAAALDYFTVAPQTPTQSSTQLRSDIKLLIAFWNTLFADVKYIKKEMFASVDAELNLSSVQQILSDQYKSESILNNRADAQTWHAAASTSTNWITVVASQGKASALQRSTLSCDPRRRDPRGDVEKQVKLYNKRRNLILAFIANEIERLSVWLNPLGESMEKGEADVEQWRKNTFPDPRTEQKLMKENVKLAWEISAELAVYMPARFRTCLTCRSAVQELLMHAPELVSHIPEALVLLIADGKILEEKTEDLKSLSHVLTWAPCSPVTALSLLGARQYPTHPITVQYAVRVLRSYPPDVLLQYIPQLVQAIRHDTMGYVAELIVWLAGHSQLLAHQLLWNMQTNLYKDEDSKEKDPDVFEPLTDLINKIISQLEGAARKFYDAEFSSFKRITDISGTIKPYPKGEARKKACLKALAEVHLDTITYLPSNPEAIVLDIDYNSATPMQSAAKAPFLARFKVRRCGVQELERIGIAAHEGSRPPPDADIRVLARSEDSRVCWQAAIFKVGDDVRQDMLALQLMRIMRNIFEAVELDVRLFPYRVVATSPGCGVIECVPNSKSRDQLGRQTDFGLYEYFLTTYGDENSGTLQTARRNFIRSMAAYSVFSFLLQIKDRHNGNIMIDADGHIVHIDFGFMFESSPGGNLGFEPDFKLSQEMVAIMGGKMEAPSFRLFASLCVQAYLAVRPYQKEFIALVSLMLDTRLPCFRGKTIQQFRERFAPHSCERDAAKYMMQIIRNCFLNVRSKMYDQLQYIQNEIPY</sequence>
<dbReference type="EC" id="2.7.1.67" evidence="2"/>
<evidence type="ECO:0000256" key="5">
    <source>
        <dbReference type="SAM" id="MobiDB-lite"/>
    </source>
</evidence>
<gene>
    <name evidence="8" type="primary">PI4KA</name>
    <name evidence="8" type="ORF">Tcan_13904</name>
</gene>
<dbReference type="PROSITE" id="PS00915">
    <property type="entry name" value="PI3_4_KINASE_1"/>
    <property type="match status" value="1"/>
</dbReference>
<dbReference type="InterPro" id="IPR015433">
    <property type="entry name" value="PI3/4_kinase"/>
</dbReference>
<dbReference type="InterPro" id="IPR016024">
    <property type="entry name" value="ARM-type_fold"/>
</dbReference>
<dbReference type="PANTHER" id="PTHR10048:SF15">
    <property type="entry name" value="PHOSPHATIDYLINOSITOL 4-KINASE ALPHA"/>
    <property type="match status" value="1"/>
</dbReference>
<dbReference type="InterPro" id="IPR036940">
    <property type="entry name" value="PI3/4_kinase_cat_sf"/>
</dbReference>
<reference evidence="8 9" key="1">
    <citation type="submission" date="2014-11" db="EMBL/GenBank/DDBJ databases">
        <title>Genetic blueprint of the zoonotic pathogen Toxocara canis.</title>
        <authorList>
            <person name="Zhu X.-Q."/>
            <person name="Korhonen P.K."/>
            <person name="Cai H."/>
            <person name="Young N.D."/>
            <person name="Nejsum P."/>
            <person name="von Samson-Himmelstjerna G."/>
            <person name="Boag P.R."/>
            <person name="Tan P."/>
            <person name="Li Q."/>
            <person name="Min J."/>
            <person name="Yang Y."/>
            <person name="Wang X."/>
            <person name="Fang X."/>
            <person name="Hall R.S."/>
            <person name="Hofmann A."/>
            <person name="Sternberg P.W."/>
            <person name="Jex A.R."/>
            <person name="Gasser R.B."/>
        </authorList>
    </citation>
    <scope>NUCLEOTIDE SEQUENCE [LARGE SCALE GENOMIC DNA]</scope>
    <source>
        <strain evidence="8">PN_DK_2014</strain>
    </source>
</reference>
<dbReference type="GO" id="GO:0004430">
    <property type="term" value="F:1-phosphatidylinositol 4-kinase activity"/>
    <property type="evidence" value="ECO:0007669"/>
    <property type="project" value="UniProtKB-EC"/>
</dbReference>
<dbReference type="EMBL" id="JPKZ01002907">
    <property type="protein sequence ID" value="KHN74455.1"/>
    <property type="molecule type" value="Genomic_DNA"/>
</dbReference>
<dbReference type="InterPro" id="IPR018936">
    <property type="entry name" value="PI3/4_kinase_CS"/>
</dbReference>
<dbReference type="FunFam" id="1.25.40.70:FF:000011">
    <property type="entry name" value="Phosphatidylinositol 4-kinase alpha"/>
    <property type="match status" value="1"/>
</dbReference>
<dbReference type="GO" id="GO:0046854">
    <property type="term" value="P:phosphatidylinositol phosphate biosynthetic process"/>
    <property type="evidence" value="ECO:0007669"/>
    <property type="project" value="InterPro"/>
</dbReference>
<dbReference type="Gene3D" id="1.10.1070.11">
    <property type="entry name" value="Phosphatidylinositol 3-/4-kinase, catalytic domain"/>
    <property type="match status" value="1"/>
</dbReference>
<dbReference type="FunFam" id="3.30.1010.10:FF:000009">
    <property type="entry name" value="Phosphatidylinositol 4-kinase, catalytic, alpha"/>
    <property type="match status" value="1"/>
</dbReference>
<dbReference type="Pfam" id="PF00454">
    <property type="entry name" value="PI3_PI4_kinase"/>
    <property type="match status" value="1"/>
</dbReference>
<feature type="domain" description="PIK helical" evidence="7">
    <location>
        <begin position="1598"/>
        <end position="1778"/>
    </location>
</feature>
<organism evidence="8 9">
    <name type="scientific">Toxocara canis</name>
    <name type="common">Canine roundworm</name>
    <dbReference type="NCBI Taxonomy" id="6265"/>
    <lineage>
        <taxon>Eukaryota</taxon>
        <taxon>Metazoa</taxon>
        <taxon>Ecdysozoa</taxon>
        <taxon>Nematoda</taxon>
        <taxon>Chromadorea</taxon>
        <taxon>Rhabditida</taxon>
        <taxon>Spirurina</taxon>
        <taxon>Ascaridomorpha</taxon>
        <taxon>Ascaridoidea</taxon>
        <taxon>Toxocaridae</taxon>
        <taxon>Toxocara</taxon>
    </lineage>
</organism>
<dbReference type="PROSITE" id="PS50290">
    <property type="entry name" value="PI3_4_KINASE_3"/>
    <property type="match status" value="1"/>
</dbReference>
<comment type="caution">
    <text evidence="8">The sequence shown here is derived from an EMBL/GenBank/DDBJ whole genome shotgun (WGS) entry which is preliminary data.</text>
</comment>
<dbReference type="InterPro" id="IPR042236">
    <property type="entry name" value="PI3K_accessory_sf"/>
</dbReference>
<keyword evidence="9" id="KW-1185">Reference proteome</keyword>
<dbReference type="InterPro" id="IPR011009">
    <property type="entry name" value="Kinase-like_dom_sf"/>
</dbReference>
<evidence type="ECO:0000256" key="2">
    <source>
        <dbReference type="ARBA" id="ARBA00012169"/>
    </source>
</evidence>
<evidence type="ECO:0000256" key="4">
    <source>
        <dbReference type="ARBA" id="ARBA00022777"/>
    </source>
</evidence>
<dbReference type="OrthoDB" id="10264149at2759"/>
<evidence type="ECO:0000259" key="7">
    <source>
        <dbReference type="PROSITE" id="PS51545"/>
    </source>
</evidence>
<dbReference type="SUPFAM" id="SSF56112">
    <property type="entry name" value="Protein kinase-like (PK-like)"/>
    <property type="match status" value="1"/>
</dbReference>
<dbReference type="Gene3D" id="1.25.40.70">
    <property type="entry name" value="Phosphatidylinositol 3-kinase, accessory domain (PIK)"/>
    <property type="match status" value="1"/>
</dbReference>
<evidence type="ECO:0000259" key="6">
    <source>
        <dbReference type="PROSITE" id="PS50290"/>
    </source>
</evidence>
<dbReference type="CDD" id="cd05167">
    <property type="entry name" value="PI4Kc_III_alpha"/>
    <property type="match status" value="1"/>
</dbReference>